<evidence type="ECO:0000256" key="1">
    <source>
        <dbReference type="SAM" id="MobiDB-lite"/>
    </source>
</evidence>
<dbReference type="AlphaFoldDB" id="A0A8S8XK93"/>
<dbReference type="Pfam" id="PF14384">
    <property type="entry name" value="BrnA_antitoxin"/>
    <property type="match status" value="1"/>
</dbReference>
<name>A0A8S8XK93_9PROT</name>
<reference evidence="2" key="1">
    <citation type="submission" date="2021-02" db="EMBL/GenBank/DDBJ databases">
        <title>Genome sequence of Rhodospirillales sp. strain TMPK1 isolated from soil.</title>
        <authorList>
            <person name="Nakai R."/>
            <person name="Kusada H."/>
            <person name="Tamaki H."/>
        </authorList>
    </citation>
    <scope>NUCLEOTIDE SEQUENCE</scope>
    <source>
        <strain evidence="2">TMPK1</strain>
    </source>
</reference>
<accession>A0A8S8XK93</accession>
<evidence type="ECO:0008006" key="4">
    <source>
        <dbReference type="Google" id="ProtNLM"/>
    </source>
</evidence>
<sequence length="171" mass="18817">MLFRLAGCESELSQSFGRNERAYAASYRHAWHGMKKSKITRISLSDARVGRGKTNWAAVDKLTDADIEAAIASDPDAAPILDAEWFRNATLVLPEPKQMISLRVDADVLTWFRNKGRGWQTQVNAILRKYAAAHGAELGESAMRAPPAPAAKSGRKQVTRAGSIRLKKPSK</sequence>
<keyword evidence="3" id="KW-1185">Reference proteome</keyword>
<protein>
    <recommendedName>
        <fullName evidence="4">BrnA antitoxin of type II toxin-antitoxin system</fullName>
    </recommendedName>
</protein>
<dbReference type="EMBL" id="BOPV01000001">
    <property type="protein sequence ID" value="GIL41210.1"/>
    <property type="molecule type" value="Genomic_DNA"/>
</dbReference>
<comment type="caution">
    <text evidence="2">The sequence shown here is derived from an EMBL/GenBank/DDBJ whole genome shotgun (WGS) entry which is preliminary data.</text>
</comment>
<dbReference type="InterPro" id="IPR025528">
    <property type="entry name" value="BrnA_antitoxin"/>
</dbReference>
<feature type="region of interest" description="Disordered" evidence="1">
    <location>
        <begin position="140"/>
        <end position="171"/>
    </location>
</feature>
<dbReference type="Proteomes" id="UP000681075">
    <property type="component" value="Unassembled WGS sequence"/>
</dbReference>
<evidence type="ECO:0000313" key="2">
    <source>
        <dbReference type="EMBL" id="GIL41210.1"/>
    </source>
</evidence>
<organism evidence="2 3">
    <name type="scientific">Roseiterribacter gracilis</name>
    <dbReference type="NCBI Taxonomy" id="2812848"/>
    <lineage>
        <taxon>Bacteria</taxon>
        <taxon>Pseudomonadati</taxon>
        <taxon>Pseudomonadota</taxon>
        <taxon>Alphaproteobacteria</taxon>
        <taxon>Rhodospirillales</taxon>
        <taxon>Roseiterribacteraceae</taxon>
        <taxon>Roseiterribacter</taxon>
    </lineage>
</organism>
<gene>
    <name evidence="2" type="ORF">TMPK1_34470</name>
</gene>
<evidence type="ECO:0000313" key="3">
    <source>
        <dbReference type="Proteomes" id="UP000681075"/>
    </source>
</evidence>
<proteinExistence type="predicted"/>